<evidence type="ECO:0000313" key="7">
    <source>
        <dbReference type="Proteomes" id="UP000232323"/>
    </source>
</evidence>
<gene>
    <name evidence="6" type="ORF">CEUSTIGMA_g7831.t1</name>
</gene>
<dbReference type="PROSITE" id="PS50250">
    <property type="entry name" value="PCI"/>
    <property type="match status" value="1"/>
</dbReference>
<dbReference type="GO" id="GO:0005737">
    <property type="term" value="C:cytoplasm"/>
    <property type="evidence" value="ECO:0007669"/>
    <property type="project" value="UniProtKB-SubCell"/>
</dbReference>
<reference evidence="6 7" key="1">
    <citation type="submission" date="2017-08" db="EMBL/GenBank/DDBJ databases">
        <title>Acidophilic green algal genome provides insights into adaptation to an acidic environment.</title>
        <authorList>
            <person name="Hirooka S."/>
            <person name="Hirose Y."/>
            <person name="Kanesaki Y."/>
            <person name="Higuchi S."/>
            <person name="Fujiwara T."/>
            <person name="Onuma R."/>
            <person name="Era A."/>
            <person name="Ohbayashi R."/>
            <person name="Uzuka A."/>
            <person name="Nozaki H."/>
            <person name="Yoshikawa H."/>
            <person name="Miyagishima S.Y."/>
        </authorList>
    </citation>
    <scope>NUCLEOTIDE SEQUENCE [LARGE SCALE GENOMIC DNA]</scope>
    <source>
        <strain evidence="6 7">NIES-2499</strain>
    </source>
</reference>
<dbReference type="EMBL" id="BEGY01000051">
    <property type="protein sequence ID" value="GAX80392.1"/>
    <property type="molecule type" value="Genomic_DNA"/>
</dbReference>
<proteinExistence type="predicted"/>
<dbReference type="SUPFAM" id="SSF46785">
    <property type="entry name" value="Winged helix' DNA-binding domain"/>
    <property type="match status" value="1"/>
</dbReference>
<dbReference type="Proteomes" id="UP000232323">
    <property type="component" value="Unassembled WGS sequence"/>
</dbReference>
<evidence type="ECO:0000313" key="6">
    <source>
        <dbReference type="EMBL" id="GAX80392.1"/>
    </source>
</evidence>
<keyword evidence="3" id="KW-0963">Cytoplasm</keyword>
<dbReference type="GO" id="GO:0006511">
    <property type="term" value="P:ubiquitin-dependent protein catabolic process"/>
    <property type="evidence" value="ECO:0007669"/>
    <property type="project" value="TreeGrafter"/>
</dbReference>
<evidence type="ECO:0000259" key="5">
    <source>
        <dbReference type="PROSITE" id="PS50250"/>
    </source>
</evidence>
<protein>
    <recommendedName>
        <fullName evidence="5">PCI domain-containing protein</fullName>
    </recommendedName>
</protein>
<dbReference type="InterPro" id="IPR050756">
    <property type="entry name" value="CSN3"/>
</dbReference>
<name>A0A250XBZ0_9CHLO</name>
<evidence type="ECO:0000256" key="4">
    <source>
        <dbReference type="ARBA" id="ARBA00023242"/>
    </source>
</evidence>
<keyword evidence="7" id="KW-1185">Reference proteome</keyword>
<keyword evidence="4" id="KW-0539">Nucleus</keyword>
<accession>A0A250XBZ0</accession>
<evidence type="ECO:0000256" key="1">
    <source>
        <dbReference type="ARBA" id="ARBA00004123"/>
    </source>
</evidence>
<dbReference type="STRING" id="1157962.A0A250XBZ0"/>
<dbReference type="InterPro" id="IPR036390">
    <property type="entry name" value="WH_DNA-bd_sf"/>
</dbReference>
<dbReference type="Pfam" id="PF01399">
    <property type="entry name" value="PCI"/>
    <property type="match status" value="1"/>
</dbReference>
<dbReference type="OrthoDB" id="29061at2759"/>
<dbReference type="PANTHER" id="PTHR10758:SF1">
    <property type="entry name" value="COP9 SIGNALOSOME COMPLEX SUBUNIT 3"/>
    <property type="match status" value="1"/>
</dbReference>
<feature type="domain" description="PCI" evidence="5">
    <location>
        <begin position="1"/>
        <end position="74"/>
    </location>
</feature>
<evidence type="ECO:0000256" key="3">
    <source>
        <dbReference type="ARBA" id="ARBA00022490"/>
    </source>
</evidence>
<organism evidence="6 7">
    <name type="scientific">Chlamydomonas eustigma</name>
    <dbReference type="NCBI Taxonomy" id="1157962"/>
    <lineage>
        <taxon>Eukaryota</taxon>
        <taxon>Viridiplantae</taxon>
        <taxon>Chlorophyta</taxon>
        <taxon>core chlorophytes</taxon>
        <taxon>Chlorophyceae</taxon>
        <taxon>CS clade</taxon>
        <taxon>Chlamydomonadales</taxon>
        <taxon>Chlamydomonadaceae</taxon>
        <taxon>Chlamydomonas</taxon>
    </lineage>
</organism>
<sequence length="137" mass="15660">MGLVKQVSSSLVKRNIQRLTSTYMTLSLMDIASHVGLASPQEAEQHVLMMIESGQVHAQIDEHDGMVRFLEDPEQYNNERTAERLDSQIRQSINLATKMKSVHESVMCDRQYLSKISAKERSRLDVPPDDVQMLYQP</sequence>
<dbReference type="InterPro" id="IPR000717">
    <property type="entry name" value="PCI_dom"/>
</dbReference>
<dbReference type="SMART" id="SM00088">
    <property type="entry name" value="PINT"/>
    <property type="match status" value="1"/>
</dbReference>
<evidence type="ECO:0000256" key="2">
    <source>
        <dbReference type="ARBA" id="ARBA00004496"/>
    </source>
</evidence>
<dbReference type="PANTHER" id="PTHR10758">
    <property type="entry name" value="26S PROTEASOME NON-ATPASE REGULATORY SUBUNIT 3/COP9 SIGNALOSOME COMPLEX SUBUNIT 3"/>
    <property type="match status" value="1"/>
</dbReference>
<dbReference type="GO" id="GO:0008180">
    <property type="term" value="C:COP9 signalosome"/>
    <property type="evidence" value="ECO:0007669"/>
    <property type="project" value="TreeGrafter"/>
</dbReference>
<dbReference type="InterPro" id="IPR036388">
    <property type="entry name" value="WH-like_DNA-bd_sf"/>
</dbReference>
<dbReference type="Gene3D" id="1.10.10.10">
    <property type="entry name" value="Winged helix-like DNA-binding domain superfamily/Winged helix DNA-binding domain"/>
    <property type="match status" value="1"/>
</dbReference>
<comment type="subcellular location">
    <subcellularLocation>
        <location evidence="2">Cytoplasm</location>
    </subcellularLocation>
    <subcellularLocation>
        <location evidence="1">Nucleus</location>
    </subcellularLocation>
</comment>
<comment type="caution">
    <text evidence="6">The sequence shown here is derived from an EMBL/GenBank/DDBJ whole genome shotgun (WGS) entry which is preliminary data.</text>
</comment>
<dbReference type="AlphaFoldDB" id="A0A250XBZ0"/>